<evidence type="ECO:0000256" key="6">
    <source>
        <dbReference type="ARBA" id="ARBA00023136"/>
    </source>
</evidence>
<dbReference type="Pfam" id="PF07681">
    <property type="entry name" value="DoxX"/>
    <property type="match status" value="1"/>
</dbReference>
<evidence type="ECO:0000256" key="5">
    <source>
        <dbReference type="ARBA" id="ARBA00022989"/>
    </source>
</evidence>
<comment type="similarity">
    <text evidence="2">Belongs to the DoxX family.</text>
</comment>
<feature type="transmembrane region" description="Helical" evidence="7">
    <location>
        <begin position="12"/>
        <end position="31"/>
    </location>
</feature>
<keyword evidence="9" id="KW-1185">Reference proteome</keyword>
<keyword evidence="4 7" id="KW-0812">Transmembrane</keyword>
<keyword evidence="6 7" id="KW-0472">Membrane</keyword>
<evidence type="ECO:0000256" key="7">
    <source>
        <dbReference type="SAM" id="Phobius"/>
    </source>
</evidence>
<dbReference type="InterPro" id="IPR051907">
    <property type="entry name" value="DoxX-like_oxidoreductase"/>
</dbReference>
<feature type="transmembrane region" description="Helical" evidence="7">
    <location>
        <begin position="51"/>
        <end position="73"/>
    </location>
</feature>
<dbReference type="AlphaFoldDB" id="A0A1G9R0H3"/>
<reference evidence="8 9" key="1">
    <citation type="submission" date="2016-10" db="EMBL/GenBank/DDBJ databases">
        <authorList>
            <person name="de Groot N.N."/>
        </authorList>
    </citation>
    <scope>NUCLEOTIDE SEQUENCE [LARGE SCALE GENOMIC DNA]</scope>
    <source>
        <strain evidence="8 9">DSM 21668</strain>
    </source>
</reference>
<dbReference type="Proteomes" id="UP000198901">
    <property type="component" value="Unassembled WGS sequence"/>
</dbReference>
<dbReference type="STRING" id="563176.SAMN04488090_2677"/>
<evidence type="ECO:0000256" key="4">
    <source>
        <dbReference type="ARBA" id="ARBA00022692"/>
    </source>
</evidence>
<sequence length="127" mass="14082">MKYLSLQRSVVLLRISVALVFFLHAAVRVVHNTVPEFTQFMAGKHWPFPNVTVWVLSGYELIGSVLLALGYCVKWLSAGFILILVVGIILIHLSLGWFVGEHGTGGVEYSFILIVALVVVMAGDRER</sequence>
<accession>A0A1G9R0H3</accession>
<gene>
    <name evidence="8" type="ORF">SAMN04488090_2677</name>
</gene>
<dbReference type="RefSeq" id="WP_093202976.1">
    <property type="nucleotide sequence ID" value="NZ_FNGS01000005.1"/>
</dbReference>
<keyword evidence="5 7" id="KW-1133">Transmembrane helix</keyword>
<feature type="transmembrane region" description="Helical" evidence="7">
    <location>
        <begin position="106"/>
        <end position="123"/>
    </location>
</feature>
<dbReference type="OrthoDB" id="8778559at2"/>
<evidence type="ECO:0000256" key="2">
    <source>
        <dbReference type="ARBA" id="ARBA00006679"/>
    </source>
</evidence>
<proteinExistence type="inferred from homology"/>
<evidence type="ECO:0000256" key="3">
    <source>
        <dbReference type="ARBA" id="ARBA00022475"/>
    </source>
</evidence>
<dbReference type="PANTHER" id="PTHR33452">
    <property type="entry name" value="OXIDOREDUCTASE CATD-RELATED"/>
    <property type="match status" value="1"/>
</dbReference>
<evidence type="ECO:0000256" key="1">
    <source>
        <dbReference type="ARBA" id="ARBA00004651"/>
    </source>
</evidence>
<evidence type="ECO:0000313" key="9">
    <source>
        <dbReference type="Proteomes" id="UP000198901"/>
    </source>
</evidence>
<protein>
    <submittedName>
        <fullName evidence="8">Putative oxidoreductase</fullName>
    </submittedName>
</protein>
<organism evidence="8 9">
    <name type="scientific">Siphonobacter aquaeclarae</name>
    <dbReference type="NCBI Taxonomy" id="563176"/>
    <lineage>
        <taxon>Bacteria</taxon>
        <taxon>Pseudomonadati</taxon>
        <taxon>Bacteroidota</taxon>
        <taxon>Cytophagia</taxon>
        <taxon>Cytophagales</taxon>
        <taxon>Cytophagaceae</taxon>
        <taxon>Siphonobacter</taxon>
    </lineage>
</organism>
<dbReference type="EMBL" id="FNGS01000005">
    <property type="protein sequence ID" value="SDM16734.1"/>
    <property type="molecule type" value="Genomic_DNA"/>
</dbReference>
<evidence type="ECO:0000313" key="8">
    <source>
        <dbReference type="EMBL" id="SDM16734.1"/>
    </source>
</evidence>
<keyword evidence="3" id="KW-1003">Cell membrane</keyword>
<dbReference type="InterPro" id="IPR032808">
    <property type="entry name" value="DoxX"/>
</dbReference>
<comment type="subcellular location">
    <subcellularLocation>
        <location evidence="1">Cell membrane</location>
        <topology evidence="1">Multi-pass membrane protein</topology>
    </subcellularLocation>
</comment>
<feature type="transmembrane region" description="Helical" evidence="7">
    <location>
        <begin position="80"/>
        <end position="100"/>
    </location>
</feature>
<name>A0A1G9R0H3_9BACT</name>
<dbReference type="PANTHER" id="PTHR33452:SF1">
    <property type="entry name" value="INNER MEMBRANE PROTEIN YPHA-RELATED"/>
    <property type="match status" value="1"/>
</dbReference>
<dbReference type="GO" id="GO:0005886">
    <property type="term" value="C:plasma membrane"/>
    <property type="evidence" value="ECO:0007669"/>
    <property type="project" value="UniProtKB-SubCell"/>
</dbReference>